<keyword evidence="4" id="KW-1003">Cell membrane</keyword>
<evidence type="ECO:0000256" key="6">
    <source>
        <dbReference type="ARBA" id="ARBA00022989"/>
    </source>
</evidence>
<sequence>MNKEQTLGTAEILFSYVCWGFLTLFWGLLSHVHPVYVLAQRIFWSMGLLFVVILATQRFALLRAAFVTGSVMRICLLSGLLISLNWGLYIYAVSSGHVLDASLGYFVQPLLVGLIGIFFFKESLSFWDKGAYLLSFLGLLCMIFYTRAIPLFTILIASTFAVYGAVKNSLPTDPIVSLFLETLCVTPLALPFIIWMELSHKGSLGILHGSQFLLLPLCGLVTSVPLLVYSSGIKKVPYYLSGILMYLNPTIQFLIGIFHYRESPSFGEKISFSLIWLGILLSVWGKLKLRKQG</sequence>
<feature type="domain" description="EamA" evidence="9">
    <location>
        <begin position="151"/>
        <end position="283"/>
    </location>
</feature>
<protein>
    <submittedName>
        <fullName evidence="10">EamA family transporter RarD</fullName>
    </submittedName>
</protein>
<keyword evidence="7 8" id="KW-0472">Membrane</keyword>
<keyword evidence="11" id="KW-1185">Reference proteome</keyword>
<dbReference type="Proteomes" id="UP000434409">
    <property type="component" value="Unassembled WGS sequence"/>
</dbReference>
<reference evidence="10 11" key="1">
    <citation type="submission" date="2019-08" db="EMBL/GenBank/DDBJ databases">
        <title>In-depth cultivation of the pig gut microbiome towards novel bacterial diversity and tailored functional studies.</title>
        <authorList>
            <person name="Wylensek D."/>
            <person name="Hitch T.C.A."/>
            <person name="Clavel T."/>
        </authorList>
    </citation>
    <scope>NUCLEOTIDE SEQUENCE [LARGE SCALE GENOMIC DNA]</scope>
    <source>
        <strain evidence="10 11">68-1-5</strain>
    </source>
</reference>
<evidence type="ECO:0000256" key="7">
    <source>
        <dbReference type="ARBA" id="ARBA00023136"/>
    </source>
</evidence>
<dbReference type="NCBIfam" id="TIGR00688">
    <property type="entry name" value="rarD"/>
    <property type="match status" value="1"/>
</dbReference>
<dbReference type="PANTHER" id="PTHR22911">
    <property type="entry name" value="ACYL-MALONYL CONDENSING ENZYME-RELATED"/>
    <property type="match status" value="1"/>
</dbReference>
<name>A0A6N7UTX8_9FIRM</name>
<evidence type="ECO:0000256" key="4">
    <source>
        <dbReference type="ARBA" id="ARBA00022475"/>
    </source>
</evidence>
<proteinExistence type="inferred from homology"/>
<dbReference type="Pfam" id="PF00892">
    <property type="entry name" value="EamA"/>
    <property type="match status" value="2"/>
</dbReference>
<dbReference type="SUPFAM" id="SSF103481">
    <property type="entry name" value="Multidrug resistance efflux transporter EmrE"/>
    <property type="match status" value="2"/>
</dbReference>
<dbReference type="GO" id="GO:0005886">
    <property type="term" value="C:plasma membrane"/>
    <property type="evidence" value="ECO:0007669"/>
    <property type="project" value="UniProtKB-SubCell"/>
</dbReference>
<organism evidence="10 11">
    <name type="scientific">Suipraeoptans intestinalis</name>
    <dbReference type="NCBI Taxonomy" id="2606628"/>
    <lineage>
        <taxon>Bacteria</taxon>
        <taxon>Bacillati</taxon>
        <taxon>Bacillota</taxon>
        <taxon>Clostridia</taxon>
        <taxon>Lachnospirales</taxon>
        <taxon>Lachnospiraceae</taxon>
        <taxon>Suipraeoptans</taxon>
    </lineage>
</organism>
<feature type="transmembrane region" description="Helical" evidence="8">
    <location>
        <begin position="103"/>
        <end position="120"/>
    </location>
</feature>
<evidence type="ECO:0000256" key="8">
    <source>
        <dbReference type="SAM" id="Phobius"/>
    </source>
</evidence>
<comment type="caution">
    <text evidence="10">The sequence shown here is derived from an EMBL/GenBank/DDBJ whole genome shotgun (WGS) entry which is preliminary data.</text>
</comment>
<comment type="similarity">
    <text evidence="2">Belongs to the EamA transporter family.</text>
</comment>
<evidence type="ECO:0000256" key="2">
    <source>
        <dbReference type="ARBA" id="ARBA00007362"/>
    </source>
</evidence>
<evidence type="ECO:0000256" key="5">
    <source>
        <dbReference type="ARBA" id="ARBA00022692"/>
    </source>
</evidence>
<feature type="domain" description="EamA" evidence="9">
    <location>
        <begin position="12"/>
        <end position="143"/>
    </location>
</feature>
<dbReference type="EMBL" id="VULY01000018">
    <property type="protein sequence ID" value="MSR94724.1"/>
    <property type="molecule type" value="Genomic_DNA"/>
</dbReference>
<keyword evidence="3" id="KW-0813">Transport</keyword>
<feature type="transmembrane region" description="Helical" evidence="8">
    <location>
        <begin position="12"/>
        <end position="30"/>
    </location>
</feature>
<dbReference type="InterPro" id="IPR004626">
    <property type="entry name" value="RarD"/>
</dbReference>
<gene>
    <name evidence="10" type="primary">rarD</name>
    <name evidence="10" type="ORF">FYJ34_10765</name>
</gene>
<feature type="transmembrane region" description="Helical" evidence="8">
    <location>
        <begin position="42"/>
        <end position="62"/>
    </location>
</feature>
<feature type="transmembrane region" description="Helical" evidence="8">
    <location>
        <begin position="132"/>
        <end position="163"/>
    </location>
</feature>
<evidence type="ECO:0000256" key="3">
    <source>
        <dbReference type="ARBA" id="ARBA00022448"/>
    </source>
</evidence>
<dbReference type="InterPro" id="IPR037185">
    <property type="entry name" value="EmrE-like"/>
</dbReference>
<dbReference type="PANTHER" id="PTHR22911:SF137">
    <property type="entry name" value="SOLUTE CARRIER FAMILY 35 MEMBER G2-RELATED"/>
    <property type="match status" value="1"/>
</dbReference>
<comment type="subcellular location">
    <subcellularLocation>
        <location evidence="1">Cell membrane</location>
        <topology evidence="1">Multi-pass membrane protein</topology>
    </subcellularLocation>
</comment>
<evidence type="ECO:0000256" key="1">
    <source>
        <dbReference type="ARBA" id="ARBA00004651"/>
    </source>
</evidence>
<dbReference type="InterPro" id="IPR000620">
    <property type="entry name" value="EamA_dom"/>
</dbReference>
<accession>A0A6N7UTX8</accession>
<feature type="transmembrane region" description="Helical" evidence="8">
    <location>
        <begin position="210"/>
        <end position="230"/>
    </location>
</feature>
<keyword evidence="6 8" id="KW-1133">Transmembrane helix</keyword>
<feature type="transmembrane region" description="Helical" evidence="8">
    <location>
        <begin position="74"/>
        <end position="91"/>
    </location>
</feature>
<feature type="transmembrane region" description="Helical" evidence="8">
    <location>
        <begin position="236"/>
        <end position="258"/>
    </location>
</feature>
<evidence type="ECO:0000259" key="9">
    <source>
        <dbReference type="Pfam" id="PF00892"/>
    </source>
</evidence>
<evidence type="ECO:0000313" key="10">
    <source>
        <dbReference type="EMBL" id="MSR94724.1"/>
    </source>
</evidence>
<feature type="transmembrane region" description="Helical" evidence="8">
    <location>
        <begin position="270"/>
        <end position="287"/>
    </location>
</feature>
<dbReference type="RefSeq" id="WP_154478522.1">
    <property type="nucleotide sequence ID" value="NZ_VULY01000018.1"/>
</dbReference>
<keyword evidence="5 8" id="KW-0812">Transmembrane</keyword>
<evidence type="ECO:0000313" key="11">
    <source>
        <dbReference type="Proteomes" id="UP000434409"/>
    </source>
</evidence>
<dbReference type="AlphaFoldDB" id="A0A6N7UTX8"/>
<feature type="transmembrane region" description="Helical" evidence="8">
    <location>
        <begin position="175"/>
        <end position="198"/>
    </location>
</feature>